<proteinExistence type="predicted"/>
<dbReference type="PANTHER" id="PTHR37825:SF1">
    <property type="entry name" value="TRNA(MET) CYTIDINE ACETATE LIGASE"/>
    <property type="match status" value="1"/>
</dbReference>
<protein>
    <submittedName>
        <fullName evidence="1">Uncharacterized protein</fullName>
    </submittedName>
</protein>
<dbReference type="Pfam" id="PF05636">
    <property type="entry name" value="HIGH_NTase1"/>
    <property type="match status" value="1"/>
</dbReference>
<name>A0A645A462_9ZZZZ</name>
<organism evidence="1">
    <name type="scientific">bioreactor metagenome</name>
    <dbReference type="NCBI Taxonomy" id="1076179"/>
    <lineage>
        <taxon>unclassified sequences</taxon>
        <taxon>metagenomes</taxon>
        <taxon>ecological metagenomes</taxon>
    </lineage>
</organism>
<dbReference type="PANTHER" id="PTHR37825">
    <property type="entry name" value="TRNA(MET) CYTIDINE ACETATE LIGASE"/>
    <property type="match status" value="1"/>
</dbReference>
<dbReference type="InterPro" id="IPR008513">
    <property type="entry name" value="tRNA(Met)_cyd_acetate_ligase"/>
</dbReference>
<sequence length="158" mass="18053">MLKRCERGVLAKLRTMSPAQFEMLPDCGAELAARLTRAARDAVSLEEVYELAKTRRYAHARVRRLVLWAFLGLTAADRPERPPYFRVLGMNERGRALLRQLETQCRIPVLVKPAHVNQMGEEPQRLFGVESRCTDLYSLCSERIIPGGREYTQNPVVI</sequence>
<dbReference type="EMBL" id="VSSQ01011848">
    <property type="protein sequence ID" value="MPM47857.1"/>
    <property type="molecule type" value="Genomic_DNA"/>
</dbReference>
<reference evidence="1" key="1">
    <citation type="submission" date="2019-08" db="EMBL/GenBank/DDBJ databases">
        <authorList>
            <person name="Kucharzyk K."/>
            <person name="Murdoch R.W."/>
            <person name="Higgins S."/>
            <person name="Loffler F."/>
        </authorList>
    </citation>
    <scope>NUCLEOTIDE SEQUENCE</scope>
</reference>
<accession>A0A645A462</accession>
<dbReference type="AlphaFoldDB" id="A0A645A462"/>
<comment type="caution">
    <text evidence="1">The sequence shown here is derived from an EMBL/GenBank/DDBJ whole genome shotgun (WGS) entry which is preliminary data.</text>
</comment>
<evidence type="ECO:0000313" key="1">
    <source>
        <dbReference type="EMBL" id="MPM47857.1"/>
    </source>
</evidence>
<gene>
    <name evidence="1" type="ORF">SDC9_94578</name>
</gene>